<reference evidence="1 2" key="1">
    <citation type="submission" date="2024-02" db="EMBL/GenBank/DDBJ databases">
        <title>A nitrogen-fixing paenibacillus bacterium.</title>
        <authorList>
            <person name="Zhang W.L."/>
            <person name="Chen S.F."/>
        </authorList>
    </citation>
    <scope>NUCLEOTIDE SEQUENCE [LARGE SCALE GENOMIC DNA]</scope>
    <source>
        <strain evidence="1 2">M1</strain>
    </source>
</reference>
<name>A0ABU7W0N1_9BACL</name>
<evidence type="ECO:0008006" key="3">
    <source>
        <dbReference type="Google" id="ProtNLM"/>
    </source>
</evidence>
<evidence type="ECO:0000313" key="1">
    <source>
        <dbReference type="EMBL" id="MEF2969300.1"/>
    </source>
</evidence>
<accession>A0ABU7W0N1</accession>
<protein>
    <recommendedName>
        <fullName evidence="3">ESAT-6 protein secretion system EspG family protein</fullName>
    </recommendedName>
</protein>
<proteinExistence type="predicted"/>
<sequence length="267" mass="30725">MVEIAKEEAFHLTVSEFFFLTQMLGIQSIAGFKDPFQGYLIEELEEEFAKVKRRLLDKAILNEKEGSEELEMNEVLSICLACCGSDTAVYLKKTILPDEPYEAFLYFTPNLVVERTWNTDGMITIAPVANPELTMNILAKFFPLTLRGETPFQLLLKNVNSNAWDALSEPEKETCLKERQIAPEDMDFVLRMEKNPDRSGTMAFWNRIGFSWEEASYRYRQSGKDMFLLTEPEENSLSIRQYRPEPIIAALEQLAMKFDLVNEGARS</sequence>
<gene>
    <name evidence="1" type="ORF">V3851_26355</name>
</gene>
<comment type="caution">
    <text evidence="1">The sequence shown here is derived from an EMBL/GenBank/DDBJ whole genome shotgun (WGS) entry which is preliminary data.</text>
</comment>
<organism evidence="1 2">
    <name type="scientific">Paenibacillus haidiansis</name>
    <dbReference type="NCBI Taxonomy" id="1574488"/>
    <lineage>
        <taxon>Bacteria</taxon>
        <taxon>Bacillati</taxon>
        <taxon>Bacillota</taxon>
        <taxon>Bacilli</taxon>
        <taxon>Bacillales</taxon>
        <taxon>Paenibacillaceae</taxon>
        <taxon>Paenibacillus</taxon>
    </lineage>
</organism>
<dbReference type="EMBL" id="JAZHPZ010000028">
    <property type="protein sequence ID" value="MEF2969300.1"/>
    <property type="molecule type" value="Genomic_DNA"/>
</dbReference>
<dbReference type="Proteomes" id="UP001306950">
    <property type="component" value="Unassembled WGS sequence"/>
</dbReference>
<dbReference type="RefSeq" id="WP_331849391.1">
    <property type="nucleotide sequence ID" value="NZ_JAZHPZ010000028.1"/>
</dbReference>
<keyword evidence="2" id="KW-1185">Reference proteome</keyword>
<evidence type="ECO:0000313" key="2">
    <source>
        <dbReference type="Proteomes" id="UP001306950"/>
    </source>
</evidence>